<proteinExistence type="inferred from homology"/>
<accession>A0ABT9VND3</accession>
<evidence type="ECO:0000313" key="15">
    <source>
        <dbReference type="EMBL" id="MDQ0162225.1"/>
    </source>
</evidence>
<dbReference type="SUPFAM" id="SSF103190">
    <property type="entry name" value="Sensory domain-like"/>
    <property type="match status" value="1"/>
</dbReference>
<dbReference type="PANTHER" id="PTHR32089:SF114">
    <property type="entry name" value="METHYL-ACCEPTING CHEMOTAXIS PROTEIN MCPB"/>
    <property type="match status" value="1"/>
</dbReference>
<comment type="caution">
    <text evidence="15">The sequence shown here is derived from an EMBL/GenBank/DDBJ whole genome shotgun (WGS) entry which is preliminary data.</text>
</comment>
<dbReference type="InterPro" id="IPR004089">
    <property type="entry name" value="MCPsignal_dom"/>
</dbReference>
<reference evidence="15 16" key="1">
    <citation type="submission" date="2023-07" db="EMBL/GenBank/DDBJ databases">
        <title>Genomic Encyclopedia of Type Strains, Phase IV (KMG-IV): sequencing the most valuable type-strain genomes for metagenomic binning, comparative biology and taxonomic classification.</title>
        <authorList>
            <person name="Goeker M."/>
        </authorList>
    </citation>
    <scope>NUCLEOTIDE SEQUENCE [LARGE SCALE GENOMIC DNA]</scope>
    <source>
        <strain evidence="15 16">DSM 19092</strain>
    </source>
</reference>
<dbReference type="CDD" id="cd12912">
    <property type="entry name" value="PDC2_MCP_like"/>
    <property type="match status" value="1"/>
</dbReference>
<evidence type="ECO:0000256" key="1">
    <source>
        <dbReference type="ARBA" id="ARBA00004651"/>
    </source>
</evidence>
<evidence type="ECO:0000256" key="4">
    <source>
        <dbReference type="ARBA" id="ARBA00022500"/>
    </source>
</evidence>
<keyword evidence="7 12" id="KW-0472">Membrane</keyword>
<keyword evidence="3" id="KW-0488">Methylation</keyword>
<keyword evidence="4" id="KW-0145">Chemotaxis</keyword>
<comment type="similarity">
    <text evidence="9">Belongs to the methyl-accepting chemotaxis (MCP) protein family.</text>
</comment>
<dbReference type="CDD" id="cd12913">
    <property type="entry name" value="PDC1_MCP_like"/>
    <property type="match status" value="1"/>
</dbReference>
<evidence type="ECO:0000256" key="5">
    <source>
        <dbReference type="ARBA" id="ARBA00022692"/>
    </source>
</evidence>
<evidence type="ECO:0000259" key="13">
    <source>
        <dbReference type="PROSITE" id="PS50111"/>
    </source>
</evidence>
<dbReference type="Gene3D" id="3.30.450.20">
    <property type="entry name" value="PAS domain"/>
    <property type="match status" value="2"/>
</dbReference>
<evidence type="ECO:0000256" key="11">
    <source>
        <dbReference type="SAM" id="Coils"/>
    </source>
</evidence>
<organism evidence="15 16">
    <name type="scientific">Aeribacillus alveayuensis</name>
    <dbReference type="NCBI Taxonomy" id="279215"/>
    <lineage>
        <taxon>Bacteria</taxon>
        <taxon>Bacillati</taxon>
        <taxon>Bacillota</taxon>
        <taxon>Bacilli</taxon>
        <taxon>Bacillales</taxon>
        <taxon>Bacillaceae</taxon>
        <taxon>Aeribacillus</taxon>
    </lineage>
</organism>
<keyword evidence="2" id="KW-1003">Cell membrane</keyword>
<dbReference type="Pfam" id="PF00015">
    <property type="entry name" value="MCPsignal"/>
    <property type="match status" value="1"/>
</dbReference>
<evidence type="ECO:0000256" key="6">
    <source>
        <dbReference type="ARBA" id="ARBA00022989"/>
    </source>
</evidence>
<evidence type="ECO:0000256" key="8">
    <source>
        <dbReference type="ARBA" id="ARBA00023224"/>
    </source>
</evidence>
<keyword evidence="6 12" id="KW-1133">Transmembrane helix</keyword>
<keyword evidence="8 10" id="KW-0807">Transducer</keyword>
<dbReference type="Gene3D" id="1.10.287.950">
    <property type="entry name" value="Methyl-accepting chemotaxis protein"/>
    <property type="match status" value="1"/>
</dbReference>
<feature type="transmembrane region" description="Helical" evidence="12">
    <location>
        <begin position="281"/>
        <end position="300"/>
    </location>
</feature>
<dbReference type="InterPro" id="IPR029151">
    <property type="entry name" value="Sensor-like_sf"/>
</dbReference>
<evidence type="ECO:0000259" key="14">
    <source>
        <dbReference type="PROSITE" id="PS50885"/>
    </source>
</evidence>
<feature type="domain" description="HAMP" evidence="14">
    <location>
        <begin position="302"/>
        <end position="354"/>
    </location>
</feature>
<evidence type="ECO:0000256" key="9">
    <source>
        <dbReference type="ARBA" id="ARBA00029447"/>
    </source>
</evidence>
<dbReference type="PROSITE" id="PS50885">
    <property type="entry name" value="HAMP"/>
    <property type="match status" value="1"/>
</dbReference>
<dbReference type="SUPFAM" id="SSF58104">
    <property type="entry name" value="Methyl-accepting chemotaxis protein (MCP) signaling domain"/>
    <property type="match status" value="1"/>
</dbReference>
<evidence type="ECO:0000256" key="7">
    <source>
        <dbReference type="ARBA" id="ARBA00023136"/>
    </source>
</evidence>
<dbReference type="PANTHER" id="PTHR32089">
    <property type="entry name" value="METHYL-ACCEPTING CHEMOTAXIS PROTEIN MCPB"/>
    <property type="match status" value="1"/>
</dbReference>
<dbReference type="SMART" id="SM00304">
    <property type="entry name" value="HAMP"/>
    <property type="match status" value="1"/>
</dbReference>
<feature type="domain" description="Methyl-accepting transducer" evidence="13">
    <location>
        <begin position="373"/>
        <end position="623"/>
    </location>
</feature>
<feature type="transmembrane region" description="Helical" evidence="12">
    <location>
        <begin position="12"/>
        <end position="32"/>
    </location>
</feature>
<dbReference type="InterPro" id="IPR003660">
    <property type="entry name" value="HAMP_dom"/>
</dbReference>
<name>A0ABT9VND3_9BACI</name>
<dbReference type="CDD" id="cd11386">
    <property type="entry name" value="MCP_signal"/>
    <property type="match status" value="1"/>
</dbReference>
<evidence type="ECO:0000256" key="3">
    <source>
        <dbReference type="ARBA" id="ARBA00022481"/>
    </source>
</evidence>
<evidence type="ECO:0000256" key="2">
    <source>
        <dbReference type="ARBA" id="ARBA00022475"/>
    </source>
</evidence>
<dbReference type="InterPro" id="IPR033479">
    <property type="entry name" value="dCache_1"/>
</dbReference>
<comment type="subcellular location">
    <subcellularLocation>
        <location evidence="1">Cell membrane</location>
        <topology evidence="1">Multi-pass membrane protein</topology>
    </subcellularLocation>
</comment>
<dbReference type="PROSITE" id="PS50111">
    <property type="entry name" value="CHEMOTAXIS_TRANSDUC_2"/>
    <property type="match status" value="1"/>
</dbReference>
<dbReference type="Gene3D" id="6.10.340.10">
    <property type="match status" value="1"/>
</dbReference>
<sequence length="659" mass="73506">MVRKLQVKITIFFAVLLTISLASVFFVSSYIIQESIMEETQELGNSIVEQMNQNVAMQLNHYEKSMKLFSQDDDLLSFLNEPSEEKLNNVLHSYQSFLQMNPLVKAILIGTEKKEIYTEPLLDLPDDFDPTSRPWYQEALENRDKVVWTEPYEDASTGELLITGAKVIEQNGKILGVIGYDVSLEAVDAIVNNIDLVHHGYAYLMTENGIAVSHPTLKGKNLYELNYMNRVKELETGVIRYEDEKEEKMMIFDTILGLGWKLGVVYPYSDLLKTAENVKTTHLLITIGAVILTIISSFFVTRTITKPILSLTEEASKVAQGDLTVTVQINSKDEIGSLAESFNQMVANMRNIVESMKKSVNRMNDSSEHLSAVSVQTMAASEQISAAIDDIAKGSNEQAKNVDSMNEQMKSLSNSIECVNKSIQNVEQLSKESEDASYNGLETLNQLQLKSKEANQEIQTVEHVLNGLADKINHITDVITTISNISDQTNLLALNASIEAARVGESGKGFAVVAQEVRKLAEQSAEATEKISKTIQGIQAEAENAVQAMKRSKEMNDKQQHAVHLTGDAFQKIATKMNELIYSIRTVTENMNEINNKKIQVIESLQNISAISEQSTASIEEVSASTNEQLNVFETVSQSAEELHEFSKKLQKIVKYFSV</sequence>
<evidence type="ECO:0000256" key="10">
    <source>
        <dbReference type="PROSITE-ProRule" id="PRU00284"/>
    </source>
</evidence>
<dbReference type="Pfam" id="PF02743">
    <property type="entry name" value="dCache_1"/>
    <property type="match status" value="1"/>
</dbReference>
<keyword evidence="16" id="KW-1185">Reference proteome</keyword>
<keyword evidence="5 12" id="KW-0812">Transmembrane</keyword>
<feature type="coiled-coil region" evidence="11">
    <location>
        <begin position="402"/>
        <end position="471"/>
    </location>
</feature>
<dbReference type="CDD" id="cd06225">
    <property type="entry name" value="HAMP"/>
    <property type="match status" value="1"/>
</dbReference>
<gene>
    <name evidence="15" type="ORF">J2S06_001301</name>
</gene>
<dbReference type="Proteomes" id="UP001225646">
    <property type="component" value="Unassembled WGS sequence"/>
</dbReference>
<evidence type="ECO:0000256" key="12">
    <source>
        <dbReference type="SAM" id="Phobius"/>
    </source>
</evidence>
<evidence type="ECO:0000313" key="16">
    <source>
        <dbReference type="Proteomes" id="UP001225646"/>
    </source>
</evidence>
<dbReference type="EMBL" id="JAUSTR010000003">
    <property type="protein sequence ID" value="MDQ0162225.1"/>
    <property type="molecule type" value="Genomic_DNA"/>
</dbReference>
<dbReference type="Pfam" id="PF00672">
    <property type="entry name" value="HAMP"/>
    <property type="match status" value="1"/>
</dbReference>
<keyword evidence="11" id="KW-0175">Coiled coil</keyword>
<protein>
    <submittedName>
        <fullName evidence="15">Methyl-accepting chemotaxis protein</fullName>
    </submittedName>
</protein>
<dbReference type="SMART" id="SM00283">
    <property type="entry name" value="MA"/>
    <property type="match status" value="1"/>
</dbReference>